<name>A0A1V8SQS9_9PEZI</name>
<evidence type="ECO:0000313" key="3">
    <source>
        <dbReference type="Proteomes" id="UP000192596"/>
    </source>
</evidence>
<dbReference type="EMBL" id="NAJO01000030">
    <property type="protein sequence ID" value="OQO01537.1"/>
    <property type="molecule type" value="Genomic_DNA"/>
</dbReference>
<keyword evidence="3" id="KW-1185">Reference proteome</keyword>
<protein>
    <submittedName>
        <fullName evidence="2">Uncharacterized protein</fullName>
    </submittedName>
</protein>
<dbReference type="Proteomes" id="UP000192596">
    <property type="component" value="Unassembled WGS sequence"/>
</dbReference>
<evidence type="ECO:0000256" key="1">
    <source>
        <dbReference type="SAM" id="MobiDB-lite"/>
    </source>
</evidence>
<proteinExistence type="predicted"/>
<evidence type="ECO:0000313" key="2">
    <source>
        <dbReference type="EMBL" id="OQO01537.1"/>
    </source>
</evidence>
<feature type="compositionally biased region" description="Basic and acidic residues" evidence="1">
    <location>
        <begin position="376"/>
        <end position="385"/>
    </location>
</feature>
<dbReference type="AlphaFoldDB" id="A0A1V8SQS9"/>
<gene>
    <name evidence="2" type="ORF">B0A48_12572</name>
</gene>
<accession>A0A1V8SQS9</accession>
<reference evidence="3" key="1">
    <citation type="submission" date="2017-03" db="EMBL/GenBank/DDBJ databases">
        <title>Genomes of endolithic fungi from Antarctica.</title>
        <authorList>
            <person name="Coleine C."/>
            <person name="Masonjones S."/>
            <person name="Stajich J.E."/>
        </authorList>
    </citation>
    <scope>NUCLEOTIDE SEQUENCE [LARGE SCALE GENOMIC DNA]</scope>
    <source>
        <strain evidence="3">CCFEE 5527</strain>
    </source>
</reference>
<comment type="caution">
    <text evidence="2">The sequence shown here is derived from an EMBL/GenBank/DDBJ whole genome shotgun (WGS) entry which is preliminary data.</text>
</comment>
<dbReference type="InParanoid" id="A0A1V8SQS9"/>
<feature type="compositionally biased region" description="Basic and acidic residues" evidence="1">
    <location>
        <begin position="352"/>
        <end position="361"/>
    </location>
</feature>
<organism evidence="2 3">
    <name type="scientific">Cryoendolithus antarcticus</name>
    <dbReference type="NCBI Taxonomy" id="1507870"/>
    <lineage>
        <taxon>Eukaryota</taxon>
        <taxon>Fungi</taxon>
        <taxon>Dikarya</taxon>
        <taxon>Ascomycota</taxon>
        <taxon>Pezizomycotina</taxon>
        <taxon>Dothideomycetes</taxon>
        <taxon>Dothideomycetidae</taxon>
        <taxon>Cladosporiales</taxon>
        <taxon>Cladosporiaceae</taxon>
        <taxon>Cryoendolithus</taxon>
    </lineage>
</organism>
<sequence>MDGTNRGLNADHLADGLPLIKQEHGDNDDIRFASGTALSRLPPVSDEIRARAANRLTENIVTSLQLRVKPMPLERLAIDTTGHKAATILAIALHYTTDTIAAFVNRSEEEVLEMIAQAMLDHGKGKAVKVANLIALHDEFTSRHTAFSTDPANVTCCSKVTRKGKAIVQQAVIKPEFGQQNHIESKAFPDARGTTLSALHTNKLPSVKSELLLQTLQLKVTPMEKLDSHPTAWRADIVLAVSLHYTRPTMAQHCQLDEDTLAITVHSAADVHGSAIGLDGNHVRAICAELRRRHTKNERLPNRVRCCGPNGQIRWGCERAERLKQKKERRKFERFTENLRLLEMVPLTSAEQARRRSERAQRRSMNAVQGDVGATGRDRRTERSQHRARTAVQRNADGARRELLEDTIRKMSCLKV</sequence>
<feature type="region of interest" description="Disordered" evidence="1">
    <location>
        <begin position="352"/>
        <end position="396"/>
    </location>
</feature>